<dbReference type="EMBL" id="LAZR01008730">
    <property type="protein sequence ID" value="KKM76896.1"/>
    <property type="molecule type" value="Genomic_DNA"/>
</dbReference>
<feature type="transmembrane region" description="Helical" evidence="1">
    <location>
        <begin position="216"/>
        <end position="234"/>
    </location>
</feature>
<keyword evidence="1" id="KW-0472">Membrane</keyword>
<evidence type="ECO:0000259" key="2">
    <source>
        <dbReference type="Pfam" id="PF01578"/>
    </source>
</evidence>
<organism evidence="3">
    <name type="scientific">marine sediment metagenome</name>
    <dbReference type="NCBI Taxonomy" id="412755"/>
    <lineage>
        <taxon>unclassified sequences</taxon>
        <taxon>metagenomes</taxon>
        <taxon>ecological metagenomes</taxon>
    </lineage>
</organism>
<sequence>MVTQQLSVAFFWLAMASYISSFIFYVAKLKSPNRSYLKAAQSFMVTGLVLATLTIVLRVMAVGSIGNIDLFELFLIASWVVVLQALIVEKWSNVKILGLYASVLAVFLMLVGWSRYNVPQALFENLKSTSVLIHVALIVIAYASFFIAAGAAVFFLLQEKSLKEKKQGVLQKFLPSLQVLDEAAFRSIAGGFVLFTIALVLGFGSAIKLWENSWDVTIIISSLITWGLYLFYLFSRIGIGWVGRNSSYLAIAGLVPVAITSIVTYLSSL</sequence>
<feature type="transmembrane region" description="Helical" evidence="1">
    <location>
        <begin position="68"/>
        <end position="87"/>
    </location>
</feature>
<proteinExistence type="predicted"/>
<name>A0A0F9KQ32_9ZZZZ</name>
<dbReference type="InterPro" id="IPR052372">
    <property type="entry name" value="YpjD/HemX"/>
</dbReference>
<dbReference type="PANTHER" id="PTHR38034">
    <property type="entry name" value="INNER MEMBRANE PROTEIN YPJD"/>
    <property type="match status" value="1"/>
</dbReference>
<dbReference type="AlphaFoldDB" id="A0A0F9KQ32"/>
<feature type="domain" description="Cytochrome c assembly protein" evidence="2">
    <location>
        <begin position="69"/>
        <end position="260"/>
    </location>
</feature>
<accession>A0A0F9KQ32</accession>
<evidence type="ECO:0000256" key="1">
    <source>
        <dbReference type="SAM" id="Phobius"/>
    </source>
</evidence>
<dbReference type="GO" id="GO:0005886">
    <property type="term" value="C:plasma membrane"/>
    <property type="evidence" value="ECO:0007669"/>
    <property type="project" value="TreeGrafter"/>
</dbReference>
<dbReference type="Pfam" id="PF01578">
    <property type="entry name" value="Cytochrom_C_asm"/>
    <property type="match status" value="1"/>
</dbReference>
<evidence type="ECO:0000313" key="3">
    <source>
        <dbReference type="EMBL" id="KKM76896.1"/>
    </source>
</evidence>
<keyword evidence="1" id="KW-1133">Transmembrane helix</keyword>
<feature type="transmembrane region" description="Helical" evidence="1">
    <location>
        <begin position="6"/>
        <end position="27"/>
    </location>
</feature>
<dbReference type="InterPro" id="IPR002541">
    <property type="entry name" value="Cyt_c_assembly"/>
</dbReference>
<keyword evidence="1" id="KW-0812">Transmembrane</keyword>
<reference evidence="3" key="1">
    <citation type="journal article" date="2015" name="Nature">
        <title>Complex archaea that bridge the gap between prokaryotes and eukaryotes.</title>
        <authorList>
            <person name="Spang A."/>
            <person name="Saw J.H."/>
            <person name="Jorgensen S.L."/>
            <person name="Zaremba-Niedzwiedzka K."/>
            <person name="Martijn J."/>
            <person name="Lind A.E."/>
            <person name="van Eijk R."/>
            <person name="Schleper C."/>
            <person name="Guy L."/>
            <person name="Ettema T.J."/>
        </authorList>
    </citation>
    <scope>NUCLEOTIDE SEQUENCE</scope>
</reference>
<dbReference type="GO" id="GO:0017004">
    <property type="term" value="P:cytochrome complex assembly"/>
    <property type="evidence" value="ECO:0007669"/>
    <property type="project" value="InterPro"/>
</dbReference>
<feature type="transmembrane region" description="Helical" evidence="1">
    <location>
        <begin position="188"/>
        <end position="210"/>
    </location>
</feature>
<feature type="transmembrane region" description="Helical" evidence="1">
    <location>
        <begin position="133"/>
        <end position="157"/>
    </location>
</feature>
<feature type="transmembrane region" description="Helical" evidence="1">
    <location>
        <begin position="39"/>
        <end position="62"/>
    </location>
</feature>
<feature type="transmembrane region" description="Helical" evidence="1">
    <location>
        <begin position="94"/>
        <end position="113"/>
    </location>
</feature>
<dbReference type="PANTHER" id="PTHR38034:SF1">
    <property type="entry name" value="INNER MEMBRANE PROTEIN YPJD"/>
    <property type="match status" value="1"/>
</dbReference>
<dbReference type="GO" id="GO:0020037">
    <property type="term" value="F:heme binding"/>
    <property type="evidence" value="ECO:0007669"/>
    <property type="project" value="InterPro"/>
</dbReference>
<comment type="caution">
    <text evidence="3">The sequence shown here is derived from an EMBL/GenBank/DDBJ whole genome shotgun (WGS) entry which is preliminary data.</text>
</comment>
<feature type="transmembrane region" description="Helical" evidence="1">
    <location>
        <begin position="246"/>
        <end position="266"/>
    </location>
</feature>
<gene>
    <name evidence="3" type="ORF">LCGC14_1375560</name>
</gene>
<protein>
    <recommendedName>
        <fullName evidence="2">Cytochrome c assembly protein domain-containing protein</fullName>
    </recommendedName>
</protein>